<evidence type="ECO:0000313" key="5">
    <source>
        <dbReference type="Proteomes" id="UP000749559"/>
    </source>
</evidence>
<organism evidence="4 5">
    <name type="scientific">Owenia fusiformis</name>
    <name type="common">Polychaete worm</name>
    <dbReference type="NCBI Taxonomy" id="6347"/>
    <lineage>
        <taxon>Eukaryota</taxon>
        <taxon>Metazoa</taxon>
        <taxon>Spiralia</taxon>
        <taxon>Lophotrochozoa</taxon>
        <taxon>Annelida</taxon>
        <taxon>Polychaeta</taxon>
        <taxon>Sedentaria</taxon>
        <taxon>Canalipalpata</taxon>
        <taxon>Sabellida</taxon>
        <taxon>Oweniida</taxon>
        <taxon>Oweniidae</taxon>
        <taxon>Owenia</taxon>
    </lineage>
</organism>
<proteinExistence type="predicted"/>
<dbReference type="EMBL" id="CAIIXF020000011">
    <property type="protein sequence ID" value="CAH1799796.1"/>
    <property type="molecule type" value="Genomic_DNA"/>
</dbReference>
<keyword evidence="3" id="KW-0732">Signal</keyword>
<dbReference type="AlphaFoldDB" id="A0A8S4Q0Q4"/>
<feature type="region of interest" description="Disordered" evidence="1">
    <location>
        <begin position="909"/>
        <end position="929"/>
    </location>
</feature>
<feature type="transmembrane region" description="Helical" evidence="2">
    <location>
        <begin position="227"/>
        <end position="247"/>
    </location>
</feature>
<feature type="transmembrane region" description="Helical" evidence="2">
    <location>
        <begin position="619"/>
        <end position="647"/>
    </location>
</feature>
<feature type="signal peptide" evidence="3">
    <location>
        <begin position="1"/>
        <end position="22"/>
    </location>
</feature>
<feature type="transmembrane region" description="Helical" evidence="2">
    <location>
        <begin position="495"/>
        <end position="517"/>
    </location>
</feature>
<gene>
    <name evidence="4" type="ORF">OFUS_LOCUS23765</name>
</gene>
<keyword evidence="2" id="KW-1133">Transmembrane helix</keyword>
<name>A0A8S4Q0Q4_OWEFU</name>
<comment type="caution">
    <text evidence="4">The sequence shown here is derived from an EMBL/GenBank/DDBJ whole genome shotgun (WGS) entry which is preliminary data.</text>
</comment>
<evidence type="ECO:0000256" key="2">
    <source>
        <dbReference type="SAM" id="Phobius"/>
    </source>
</evidence>
<dbReference type="Proteomes" id="UP000749559">
    <property type="component" value="Unassembled WGS sequence"/>
</dbReference>
<accession>A0A8S4Q0Q4</accession>
<feature type="transmembrane region" description="Helical" evidence="2">
    <location>
        <begin position="442"/>
        <end position="461"/>
    </location>
</feature>
<evidence type="ECO:0000256" key="3">
    <source>
        <dbReference type="SAM" id="SignalP"/>
    </source>
</evidence>
<dbReference type="OrthoDB" id="5965014at2759"/>
<protein>
    <submittedName>
        <fullName evidence="4">Uncharacterized protein</fullName>
    </submittedName>
</protein>
<feature type="transmembrane region" description="Helical" evidence="2">
    <location>
        <begin position="587"/>
        <end position="607"/>
    </location>
</feature>
<feature type="chain" id="PRO_5035815236" evidence="3">
    <location>
        <begin position="23"/>
        <end position="929"/>
    </location>
</feature>
<feature type="compositionally biased region" description="Basic and acidic residues" evidence="1">
    <location>
        <begin position="909"/>
        <end position="920"/>
    </location>
</feature>
<keyword evidence="2" id="KW-0812">Transmembrane</keyword>
<evidence type="ECO:0000313" key="4">
    <source>
        <dbReference type="EMBL" id="CAH1799796.1"/>
    </source>
</evidence>
<keyword evidence="2" id="KW-0472">Membrane</keyword>
<evidence type="ECO:0000256" key="1">
    <source>
        <dbReference type="SAM" id="MobiDB-lite"/>
    </source>
</evidence>
<feature type="transmembrane region" description="Helical" evidence="2">
    <location>
        <begin position="765"/>
        <end position="786"/>
    </location>
</feature>
<feature type="transmembrane region" description="Helical" evidence="2">
    <location>
        <begin position="523"/>
        <end position="542"/>
    </location>
</feature>
<reference evidence="4" key="1">
    <citation type="submission" date="2022-03" db="EMBL/GenBank/DDBJ databases">
        <authorList>
            <person name="Martin C."/>
        </authorList>
    </citation>
    <scope>NUCLEOTIDE SEQUENCE</scope>
</reference>
<keyword evidence="5" id="KW-1185">Reference proteome</keyword>
<feature type="transmembrane region" description="Helical" evidence="2">
    <location>
        <begin position="380"/>
        <end position="400"/>
    </location>
</feature>
<sequence>MSVIHWAVLVVSVFWQLHGGEAQATSTKPVSNTTEAPYAIATANDSITTSVQDMLKCKLIPTSDDIRNALADAESAKLIEYELEFENYTVNPLLEQSIRENYKANIWQKAATKHGRTLVTMNFNYDVLSLSVLSLGVEKHTVVLKDEPVGCFGELSEMDRMDNVLWLLSRDFNSESPLPTIADDDYICHQVFHTSATTSRFVDKCCSVDIDKNMACAVEFKSITLDVLLYFVLFLKIAVFLIVPYLIPCAVYMFSRGADTFRVILKSSLQKTLLVASDPGNVKFDHHWPAQALDNFDKFQEAVKIFPKGRPVKVKFSEYILSVETDRVVTENHIPVGLFACLKYRVFRCGMRKFWACVKCCNASICGVLNETFPIKWKHIGYASSGLILVTLVFPFPYWLRLVFFNVFEREELSSRSEFANRFGFNKAYELHLVQYFFPENAIFIVCYVMYAVLILLQLFFKIEPSGRYRHIVKSSFVDMHDVPIMTIIGKMIEFLLLPCRFLGCLGFIFSFIFWPIAVPICLVLFTLSCAPLLYLTYRFFVHIYRSVSSSYSKLPKNTSVYSDTTETDMLSDTEPSTKTMGCMDKALCIILPIMYLFGIWCTVFLVSECLGFGLEVLIFTLIGLIVNAGSVLKYLSILFLLVIYSYDCFNNVYLKYLSLNKAIFKDVFGRVKDDVTELTQRPSHLQENRGFKSEALTEQEKHERPDRLARRRPMHWNVNDLVLFVNKFDLHFLPVKLFYAITLIQVAGAPGPVYKSLLHAWRRFGQIIIFLGFLVMTVSIFGDIYKVSSTSQMLATLAGGIFPFMLRNFMSSKADPIELNSCTFKCKVDEVIENFKEDWPIADLPFEVDEDQSGVESCEKVDLFIQLPKSGIRSNKHVLINMGWRGKKYTLEHTEDVDVLSDARSEKIEDEVDKAKQESVEITDDANV</sequence>